<dbReference type="KEGG" id="paun:MJA45_25670"/>
<dbReference type="GO" id="GO:0005737">
    <property type="term" value="C:cytoplasm"/>
    <property type="evidence" value="ECO:0007669"/>
    <property type="project" value="TreeGrafter"/>
</dbReference>
<accession>A0AA96LCT4</accession>
<dbReference type="GO" id="GO:0006307">
    <property type="term" value="P:DNA alkylation repair"/>
    <property type="evidence" value="ECO:0007669"/>
    <property type="project" value="TreeGrafter"/>
</dbReference>
<evidence type="ECO:0000256" key="4">
    <source>
        <dbReference type="ARBA" id="ARBA00022763"/>
    </source>
</evidence>
<dbReference type="GO" id="GO:0032993">
    <property type="term" value="C:protein-DNA complex"/>
    <property type="evidence" value="ECO:0007669"/>
    <property type="project" value="TreeGrafter"/>
</dbReference>
<dbReference type="InterPro" id="IPR023170">
    <property type="entry name" value="HhH_base_excis_C"/>
</dbReference>
<feature type="domain" description="DNA-3-methyladenine glycosylase AlkA N-terminal" evidence="7">
    <location>
        <begin position="18"/>
        <end position="137"/>
    </location>
</feature>
<keyword evidence="4" id="KW-0227">DNA damage</keyword>
<dbReference type="InterPro" id="IPR003265">
    <property type="entry name" value="HhH-GPD_domain"/>
</dbReference>
<evidence type="ECO:0000313" key="8">
    <source>
        <dbReference type="EMBL" id="WNQ10965.1"/>
    </source>
</evidence>
<dbReference type="EC" id="3.2.2.21" evidence="3"/>
<dbReference type="Gene3D" id="1.10.1670.10">
    <property type="entry name" value="Helix-hairpin-Helix base-excision DNA repair enzymes (C-terminal)"/>
    <property type="match status" value="1"/>
</dbReference>
<dbReference type="CDD" id="cd00056">
    <property type="entry name" value="ENDO3c"/>
    <property type="match status" value="1"/>
</dbReference>
<dbReference type="PANTHER" id="PTHR43003">
    <property type="entry name" value="DNA-3-METHYLADENINE GLYCOSYLASE"/>
    <property type="match status" value="1"/>
</dbReference>
<gene>
    <name evidence="8" type="ORF">MJA45_25670</name>
</gene>
<dbReference type="Proteomes" id="UP001305702">
    <property type="component" value="Chromosome"/>
</dbReference>
<reference evidence="8 9" key="1">
    <citation type="submission" date="2022-02" db="EMBL/GenBank/DDBJ databases">
        <title>Paenibacillus sp. MBLB1776 Whole Genome Shotgun Sequencing.</title>
        <authorList>
            <person name="Hwang C.Y."/>
            <person name="Cho E.-S."/>
            <person name="Seo M.-J."/>
        </authorList>
    </citation>
    <scope>NUCLEOTIDE SEQUENCE [LARGE SCALE GENOMIC DNA]</scope>
    <source>
        <strain evidence="8 9">MBLB1776</strain>
    </source>
</reference>
<dbReference type="InterPro" id="IPR011257">
    <property type="entry name" value="DNA_glycosylase"/>
</dbReference>
<name>A0AA96LCT4_9BACL</name>
<dbReference type="AlphaFoldDB" id="A0AA96LCT4"/>
<proteinExistence type="inferred from homology"/>
<keyword evidence="9" id="KW-1185">Reference proteome</keyword>
<dbReference type="GO" id="GO:0008725">
    <property type="term" value="F:DNA-3-methyladenine glycosylase activity"/>
    <property type="evidence" value="ECO:0007669"/>
    <property type="project" value="TreeGrafter"/>
</dbReference>
<dbReference type="EMBL" id="CP130318">
    <property type="protein sequence ID" value="WNQ10965.1"/>
    <property type="molecule type" value="Genomic_DNA"/>
</dbReference>
<protein>
    <recommendedName>
        <fullName evidence="3">DNA-3-methyladenine glycosylase II</fullName>
        <ecNumber evidence="3">3.2.2.21</ecNumber>
    </recommendedName>
</protein>
<evidence type="ECO:0000256" key="2">
    <source>
        <dbReference type="ARBA" id="ARBA00010817"/>
    </source>
</evidence>
<dbReference type="GO" id="GO:0032131">
    <property type="term" value="F:alkylated DNA binding"/>
    <property type="evidence" value="ECO:0007669"/>
    <property type="project" value="TreeGrafter"/>
</dbReference>
<dbReference type="GO" id="GO:0006285">
    <property type="term" value="P:base-excision repair, AP site formation"/>
    <property type="evidence" value="ECO:0007669"/>
    <property type="project" value="TreeGrafter"/>
</dbReference>
<dbReference type="Gene3D" id="1.10.340.30">
    <property type="entry name" value="Hypothetical protein, domain 2"/>
    <property type="match status" value="1"/>
</dbReference>
<feature type="domain" description="HhH-GPD" evidence="6">
    <location>
        <begin position="147"/>
        <end position="311"/>
    </location>
</feature>
<evidence type="ECO:0000313" key="9">
    <source>
        <dbReference type="Proteomes" id="UP001305702"/>
    </source>
</evidence>
<dbReference type="Pfam" id="PF00730">
    <property type="entry name" value="HhH-GPD"/>
    <property type="match status" value="1"/>
</dbReference>
<dbReference type="InterPro" id="IPR037046">
    <property type="entry name" value="AlkA_N_sf"/>
</dbReference>
<dbReference type="InterPro" id="IPR051912">
    <property type="entry name" value="Alkylbase_DNA_Glycosylase/TA"/>
</dbReference>
<comment type="similarity">
    <text evidence="2">Belongs to the alkylbase DNA glycosidase AlkA family.</text>
</comment>
<dbReference type="SUPFAM" id="SSF48150">
    <property type="entry name" value="DNA-glycosylase"/>
    <property type="match status" value="1"/>
</dbReference>
<evidence type="ECO:0000256" key="1">
    <source>
        <dbReference type="ARBA" id="ARBA00000086"/>
    </source>
</evidence>
<evidence type="ECO:0000256" key="3">
    <source>
        <dbReference type="ARBA" id="ARBA00012000"/>
    </source>
</evidence>
<dbReference type="Pfam" id="PF06029">
    <property type="entry name" value="AlkA_N"/>
    <property type="match status" value="1"/>
</dbReference>
<sequence>MTTNGPDMPVIPSEEGKSLSVSMPEEFSWDETLHYLTRSPAECLHQVEGRTVYKLLEFQGEPGLVRLQEQGQGALELTFGEGAPRPSWPLSQAVSYIREWLDGDTDLRPFYRMAENDGLLGPLTRRYRGLRIIGAPDLFEALCWAVTGQQINLPFAYMLKRRLVESFGRSLEAGGRRHWLFPQPEELADVPAEALKALQFTGRKAEYLLGIARLMADGELSKEGLLALGFAEAERRLLAIRGIGAWTAHYAMMRCFRHPAAFPIGDAGLHNALKQQLGLDRKPTEEEIRRIFSPWSGWEAYAVFYLWRSLT</sequence>
<comment type="catalytic activity">
    <reaction evidence="1">
        <text>Hydrolysis of alkylated DNA, releasing 3-methyladenine, 3-methylguanine, 7-methylguanine and 7-methyladenine.</text>
        <dbReference type="EC" id="3.2.2.21"/>
    </reaction>
</comment>
<evidence type="ECO:0000259" key="7">
    <source>
        <dbReference type="SMART" id="SM01009"/>
    </source>
</evidence>
<dbReference type="FunFam" id="1.10.340.30:FF:000004">
    <property type="entry name" value="DNA-3-methyladenine glycosylase II"/>
    <property type="match status" value="1"/>
</dbReference>
<dbReference type="SMART" id="SM01009">
    <property type="entry name" value="AlkA_N"/>
    <property type="match status" value="1"/>
</dbReference>
<organism evidence="8 9">
    <name type="scientific">Paenibacillus aurantius</name>
    <dbReference type="NCBI Taxonomy" id="2918900"/>
    <lineage>
        <taxon>Bacteria</taxon>
        <taxon>Bacillati</taxon>
        <taxon>Bacillota</taxon>
        <taxon>Bacilli</taxon>
        <taxon>Bacillales</taxon>
        <taxon>Paenibacillaceae</taxon>
        <taxon>Paenibacillus</taxon>
    </lineage>
</organism>
<dbReference type="Gene3D" id="3.30.310.20">
    <property type="entry name" value="DNA-3-methyladenine glycosylase AlkA, N-terminal domain"/>
    <property type="match status" value="1"/>
</dbReference>
<dbReference type="SMART" id="SM00478">
    <property type="entry name" value="ENDO3c"/>
    <property type="match status" value="1"/>
</dbReference>
<dbReference type="GO" id="GO:0043916">
    <property type="term" value="F:DNA-7-methylguanine glycosylase activity"/>
    <property type="evidence" value="ECO:0007669"/>
    <property type="project" value="TreeGrafter"/>
</dbReference>
<dbReference type="InterPro" id="IPR010316">
    <property type="entry name" value="AlkA_N"/>
</dbReference>
<dbReference type="PANTHER" id="PTHR43003:SF12">
    <property type="entry name" value="DNA-3-METHYLADENINE GLYCOSYLASE"/>
    <property type="match status" value="1"/>
</dbReference>
<evidence type="ECO:0000259" key="6">
    <source>
        <dbReference type="SMART" id="SM00478"/>
    </source>
</evidence>
<keyword evidence="5" id="KW-0234">DNA repair</keyword>
<dbReference type="RefSeq" id="WP_315604741.1">
    <property type="nucleotide sequence ID" value="NZ_CP130318.1"/>
</dbReference>
<evidence type="ECO:0000256" key="5">
    <source>
        <dbReference type="ARBA" id="ARBA00023204"/>
    </source>
</evidence>